<dbReference type="InterPro" id="IPR000182">
    <property type="entry name" value="GNAT_dom"/>
</dbReference>
<dbReference type="SUPFAM" id="SSF55729">
    <property type="entry name" value="Acyl-CoA N-acyltransferases (Nat)"/>
    <property type="match status" value="1"/>
</dbReference>
<dbReference type="InterPro" id="IPR050832">
    <property type="entry name" value="Bact_Acetyltransf"/>
</dbReference>
<evidence type="ECO:0000313" key="5">
    <source>
        <dbReference type="Proteomes" id="UP000250434"/>
    </source>
</evidence>
<sequence length="277" mass="30088">MTELHAVTADGERVSAVLRRERLEPGAVDLLWSAAEVWRLFPATGTTGTAAMDALLRAWRAELDHESPGEDSACVVTWPSHDAEAIRAFLDHGLAPVTALATRTGPPEPGGHPEVTVRQARPDDFPAVLDLVLEVFEYSSLVALPRRGDAAELVAPRMRRKLEQDTGTVWVAEVGGVVAGLADCSWVDVTGDAGAAELLPPGSWGYLNNVGTAREVRGRGIGRTLAAAAHAYFHERGAAGTYLYYNPPNPLSSVFWHRRGYRPLWTIWEVRPASLLR</sequence>
<keyword evidence="2" id="KW-0012">Acyltransferase</keyword>
<keyword evidence="1" id="KW-0808">Transferase</keyword>
<protein>
    <recommendedName>
        <fullName evidence="3">N-acetyltransferase domain-containing protein</fullName>
    </recommendedName>
</protein>
<evidence type="ECO:0000256" key="1">
    <source>
        <dbReference type="ARBA" id="ARBA00022679"/>
    </source>
</evidence>
<organism evidence="4 5">
    <name type="scientific">Amycolatopsis albispora</name>
    <dbReference type="NCBI Taxonomy" id="1804986"/>
    <lineage>
        <taxon>Bacteria</taxon>
        <taxon>Bacillati</taxon>
        <taxon>Actinomycetota</taxon>
        <taxon>Actinomycetes</taxon>
        <taxon>Pseudonocardiales</taxon>
        <taxon>Pseudonocardiaceae</taxon>
        <taxon>Amycolatopsis</taxon>
    </lineage>
</organism>
<dbReference type="OrthoDB" id="149709at2"/>
<dbReference type="Gene3D" id="3.40.630.30">
    <property type="match status" value="1"/>
</dbReference>
<dbReference type="EMBL" id="CP015163">
    <property type="protein sequence ID" value="AXB43653.1"/>
    <property type="molecule type" value="Genomic_DNA"/>
</dbReference>
<evidence type="ECO:0000259" key="3">
    <source>
        <dbReference type="PROSITE" id="PS51186"/>
    </source>
</evidence>
<dbReference type="AlphaFoldDB" id="A0A344L6H9"/>
<dbReference type="Pfam" id="PF00583">
    <property type="entry name" value="Acetyltransf_1"/>
    <property type="match status" value="1"/>
</dbReference>
<dbReference type="PANTHER" id="PTHR43877">
    <property type="entry name" value="AMINOALKYLPHOSPHONATE N-ACETYLTRANSFERASE-RELATED-RELATED"/>
    <property type="match status" value="1"/>
</dbReference>
<accession>A0A344L6H9</accession>
<name>A0A344L6H9_9PSEU</name>
<gene>
    <name evidence="4" type="ORF">A4R43_14805</name>
</gene>
<dbReference type="KEGG" id="aab:A4R43_14805"/>
<evidence type="ECO:0000256" key="2">
    <source>
        <dbReference type="ARBA" id="ARBA00023315"/>
    </source>
</evidence>
<evidence type="ECO:0000313" key="4">
    <source>
        <dbReference type="EMBL" id="AXB43653.1"/>
    </source>
</evidence>
<reference evidence="4 5" key="1">
    <citation type="submission" date="2016-04" db="EMBL/GenBank/DDBJ databases">
        <title>Complete genome sequence and analysis of deep-sea sediment isolate, Amycolatopsis sp. WP1.</title>
        <authorList>
            <person name="Wang H."/>
            <person name="Chen S."/>
            <person name="Wu Q."/>
        </authorList>
    </citation>
    <scope>NUCLEOTIDE SEQUENCE [LARGE SCALE GENOMIC DNA]</scope>
    <source>
        <strain evidence="4 5">WP1</strain>
    </source>
</reference>
<keyword evidence="5" id="KW-1185">Reference proteome</keyword>
<feature type="domain" description="N-acetyltransferase" evidence="3">
    <location>
        <begin position="115"/>
        <end position="277"/>
    </location>
</feature>
<dbReference type="Proteomes" id="UP000250434">
    <property type="component" value="Chromosome"/>
</dbReference>
<dbReference type="InterPro" id="IPR016181">
    <property type="entry name" value="Acyl_CoA_acyltransferase"/>
</dbReference>
<dbReference type="GO" id="GO:0016747">
    <property type="term" value="F:acyltransferase activity, transferring groups other than amino-acyl groups"/>
    <property type="evidence" value="ECO:0007669"/>
    <property type="project" value="InterPro"/>
</dbReference>
<dbReference type="CDD" id="cd04301">
    <property type="entry name" value="NAT_SF"/>
    <property type="match status" value="1"/>
</dbReference>
<proteinExistence type="predicted"/>
<dbReference type="PROSITE" id="PS51186">
    <property type="entry name" value="GNAT"/>
    <property type="match status" value="1"/>
</dbReference>
<dbReference type="RefSeq" id="WP_113692889.1">
    <property type="nucleotide sequence ID" value="NZ_CP015163.1"/>
</dbReference>